<protein>
    <submittedName>
        <fullName evidence="3">Serine hydrolase domain-containing protein</fullName>
    </submittedName>
</protein>
<keyword evidence="1" id="KW-0732">Signal</keyword>
<comment type="caution">
    <text evidence="3">The sequence shown here is derived from an EMBL/GenBank/DDBJ whole genome shotgun (WGS) entry which is preliminary data.</text>
</comment>
<dbReference type="RefSeq" id="WP_344306570.1">
    <property type="nucleotide sequence ID" value="NZ_BAAANY010000001.1"/>
</dbReference>
<evidence type="ECO:0000313" key="3">
    <source>
        <dbReference type="EMBL" id="GAA1657964.1"/>
    </source>
</evidence>
<name>A0ABP4RPK5_9ACTN</name>
<dbReference type="PANTHER" id="PTHR46825">
    <property type="entry name" value="D-ALANYL-D-ALANINE-CARBOXYPEPTIDASE/ENDOPEPTIDASE AMPH"/>
    <property type="match status" value="1"/>
</dbReference>
<accession>A0ABP4RPK5</accession>
<feature type="signal peptide" evidence="1">
    <location>
        <begin position="1"/>
        <end position="20"/>
    </location>
</feature>
<proteinExistence type="predicted"/>
<dbReference type="InterPro" id="IPR001466">
    <property type="entry name" value="Beta-lactam-related"/>
</dbReference>
<evidence type="ECO:0000259" key="2">
    <source>
        <dbReference type="Pfam" id="PF00144"/>
    </source>
</evidence>
<keyword evidence="3" id="KW-0378">Hydrolase</keyword>
<dbReference type="Pfam" id="PF00144">
    <property type="entry name" value="Beta-lactamase"/>
    <property type="match status" value="1"/>
</dbReference>
<organism evidence="3 4">
    <name type="scientific">Fodinicola feengrottensis</name>
    <dbReference type="NCBI Taxonomy" id="435914"/>
    <lineage>
        <taxon>Bacteria</taxon>
        <taxon>Bacillati</taxon>
        <taxon>Actinomycetota</taxon>
        <taxon>Actinomycetes</taxon>
        <taxon>Mycobacteriales</taxon>
        <taxon>Fodinicola</taxon>
    </lineage>
</organism>
<keyword evidence="4" id="KW-1185">Reference proteome</keyword>
<dbReference type="SUPFAM" id="SSF56601">
    <property type="entry name" value="beta-lactamase/transpeptidase-like"/>
    <property type="match status" value="1"/>
</dbReference>
<evidence type="ECO:0000313" key="4">
    <source>
        <dbReference type="Proteomes" id="UP001500618"/>
    </source>
</evidence>
<gene>
    <name evidence="3" type="ORF">GCM10009765_04280</name>
</gene>
<sequence length="387" mass="41246">MMVKTFALAAAALVASVAIAAPHQDLPPLNDSVLRHALQVRPTDKVTGALLRITGSAGQWSGTSGAGDIANHQPVPLNGRFRIGSISKVFTAAVVLQLAAEHKIVLTNTVQHYLPGLLPENLPPVTIGQLLNHTSGLPDDDSPFKTTGDAQWFVDHRFDVWTPAQIVAIDSRHPMQFAPGTKQKYDGINYYLAGLLIEKITGNTYAAEVQHRIISPLGLHDTSVPGPYDFAIPGPHSHGYVAVGDKLVDVTEESPWAWAEGGLISSAADLDHFLTALFKGKIVPASELNEMFTLPVSPDGTPVPYVDASNCPGGNACYSMGLMKVSLPGTTIFAWGKTGSRPGYTDGVFATPDLKRKIVYVLNPTGNKDGSEQPFVLRLASAAFLGK</sequence>
<dbReference type="Gene3D" id="3.40.710.10">
    <property type="entry name" value="DD-peptidase/beta-lactamase superfamily"/>
    <property type="match status" value="1"/>
</dbReference>
<feature type="chain" id="PRO_5046217120" evidence="1">
    <location>
        <begin position="21"/>
        <end position="387"/>
    </location>
</feature>
<dbReference type="Proteomes" id="UP001500618">
    <property type="component" value="Unassembled WGS sequence"/>
</dbReference>
<dbReference type="PANTHER" id="PTHR46825:SF7">
    <property type="entry name" value="D-ALANYL-D-ALANINE CARBOXYPEPTIDASE"/>
    <property type="match status" value="1"/>
</dbReference>
<dbReference type="EMBL" id="BAAANY010000001">
    <property type="protein sequence ID" value="GAA1657964.1"/>
    <property type="molecule type" value="Genomic_DNA"/>
</dbReference>
<feature type="domain" description="Beta-lactamase-related" evidence="2">
    <location>
        <begin position="45"/>
        <end position="378"/>
    </location>
</feature>
<dbReference type="InterPro" id="IPR050491">
    <property type="entry name" value="AmpC-like"/>
</dbReference>
<dbReference type="InterPro" id="IPR012338">
    <property type="entry name" value="Beta-lactam/transpept-like"/>
</dbReference>
<dbReference type="GO" id="GO:0016787">
    <property type="term" value="F:hydrolase activity"/>
    <property type="evidence" value="ECO:0007669"/>
    <property type="project" value="UniProtKB-KW"/>
</dbReference>
<evidence type="ECO:0000256" key="1">
    <source>
        <dbReference type="SAM" id="SignalP"/>
    </source>
</evidence>
<reference evidence="4" key="1">
    <citation type="journal article" date="2019" name="Int. J. Syst. Evol. Microbiol.">
        <title>The Global Catalogue of Microorganisms (GCM) 10K type strain sequencing project: providing services to taxonomists for standard genome sequencing and annotation.</title>
        <authorList>
            <consortium name="The Broad Institute Genomics Platform"/>
            <consortium name="The Broad Institute Genome Sequencing Center for Infectious Disease"/>
            <person name="Wu L."/>
            <person name="Ma J."/>
        </authorList>
    </citation>
    <scope>NUCLEOTIDE SEQUENCE [LARGE SCALE GENOMIC DNA]</scope>
    <source>
        <strain evidence="4">JCM 14718</strain>
    </source>
</reference>